<protein>
    <submittedName>
        <fullName evidence="2">Uncharacterized protein</fullName>
    </submittedName>
</protein>
<dbReference type="Proteomes" id="UP000053660">
    <property type="component" value="Unassembled WGS sequence"/>
</dbReference>
<keyword evidence="3" id="KW-1185">Reference proteome</keyword>
<dbReference type="OrthoDB" id="3169036at2759"/>
<reference evidence="2 3" key="1">
    <citation type="submission" date="2014-03" db="EMBL/GenBank/DDBJ databases">
        <title>Draft genome of the hookworm Oesophagostomum dentatum.</title>
        <authorList>
            <person name="Mitreva M."/>
        </authorList>
    </citation>
    <scope>NUCLEOTIDE SEQUENCE [LARGE SCALE GENOMIC DNA]</scope>
    <source>
        <strain evidence="2 3">OD-Hann</strain>
    </source>
</reference>
<organism evidence="2 3">
    <name type="scientific">Oesophagostomum dentatum</name>
    <name type="common">Nodular worm</name>
    <dbReference type="NCBI Taxonomy" id="61180"/>
    <lineage>
        <taxon>Eukaryota</taxon>
        <taxon>Metazoa</taxon>
        <taxon>Ecdysozoa</taxon>
        <taxon>Nematoda</taxon>
        <taxon>Chromadorea</taxon>
        <taxon>Rhabditida</taxon>
        <taxon>Rhabditina</taxon>
        <taxon>Rhabditomorpha</taxon>
        <taxon>Strongyloidea</taxon>
        <taxon>Strongylidae</taxon>
        <taxon>Oesophagostomum</taxon>
    </lineage>
</organism>
<proteinExistence type="predicted"/>
<evidence type="ECO:0000313" key="3">
    <source>
        <dbReference type="Proteomes" id="UP000053660"/>
    </source>
</evidence>
<evidence type="ECO:0000256" key="1">
    <source>
        <dbReference type="SAM" id="MobiDB-lite"/>
    </source>
</evidence>
<sequence>MNITRSKAAGPRQYSSWDRKTFVFHRFSLTRRLLQGLDGLAARKKSLLETVKETETFKVAKEILEKYDQESPKSLSQPPSPSSEKRQPPNHRGPPIRPDQSPATPAHTSDIPPRDSINRPPVKMLYTKSFESIPAAEVLSPF</sequence>
<feature type="region of interest" description="Disordered" evidence="1">
    <location>
        <begin position="66"/>
        <end position="122"/>
    </location>
</feature>
<evidence type="ECO:0000313" key="2">
    <source>
        <dbReference type="EMBL" id="KHJ99770.1"/>
    </source>
</evidence>
<dbReference type="EMBL" id="KN549205">
    <property type="protein sequence ID" value="KHJ99770.1"/>
    <property type="molecule type" value="Genomic_DNA"/>
</dbReference>
<accession>A0A0B1TWE1</accession>
<dbReference type="AlphaFoldDB" id="A0A0B1TWE1"/>
<name>A0A0B1TWE1_OESDE</name>
<gene>
    <name evidence="2" type="ORF">OESDEN_00225</name>
</gene>